<sequence length="67" mass="7397">MPLDLSHTGSTLALRSVKLHQHLSGISFGTVASPEERPFTPISLKFCGRNFLISFSNFASFNRDTLT</sequence>
<evidence type="ECO:0000313" key="1">
    <source>
        <dbReference type="EMBL" id="TKR89303.1"/>
    </source>
</evidence>
<name>A0A4U5P101_STECR</name>
<proteinExistence type="predicted"/>
<evidence type="ECO:0000313" key="2">
    <source>
        <dbReference type="Proteomes" id="UP000298663"/>
    </source>
</evidence>
<keyword evidence="2" id="KW-1185">Reference proteome</keyword>
<dbReference type="Proteomes" id="UP000298663">
    <property type="component" value="Unassembled WGS sequence"/>
</dbReference>
<accession>A0A4U5P101</accession>
<reference evidence="1 2" key="2">
    <citation type="journal article" date="2019" name="G3 (Bethesda)">
        <title>Hybrid Assembly of the Genome of the Entomopathogenic Nematode Steinernema carpocapsae Identifies the X-Chromosome.</title>
        <authorList>
            <person name="Serra L."/>
            <person name="Macchietto M."/>
            <person name="Macias-Munoz A."/>
            <person name="McGill C.J."/>
            <person name="Rodriguez I.M."/>
            <person name="Rodriguez B."/>
            <person name="Murad R."/>
            <person name="Mortazavi A."/>
        </authorList>
    </citation>
    <scope>NUCLEOTIDE SEQUENCE [LARGE SCALE GENOMIC DNA]</scope>
    <source>
        <strain evidence="1 2">ALL</strain>
    </source>
</reference>
<dbReference type="AlphaFoldDB" id="A0A4U5P101"/>
<reference evidence="1 2" key="1">
    <citation type="journal article" date="2015" name="Genome Biol.">
        <title>Comparative genomics of Steinernema reveals deeply conserved gene regulatory networks.</title>
        <authorList>
            <person name="Dillman A.R."/>
            <person name="Macchietto M."/>
            <person name="Porter C.F."/>
            <person name="Rogers A."/>
            <person name="Williams B."/>
            <person name="Antoshechkin I."/>
            <person name="Lee M.M."/>
            <person name="Goodwin Z."/>
            <person name="Lu X."/>
            <person name="Lewis E.E."/>
            <person name="Goodrich-Blair H."/>
            <person name="Stock S.P."/>
            <person name="Adams B.J."/>
            <person name="Sternberg P.W."/>
            <person name="Mortazavi A."/>
        </authorList>
    </citation>
    <scope>NUCLEOTIDE SEQUENCE [LARGE SCALE GENOMIC DNA]</scope>
    <source>
        <strain evidence="1 2">ALL</strain>
    </source>
</reference>
<comment type="caution">
    <text evidence="1">The sequence shown here is derived from an EMBL/GenBank/DDBJ whole genome shotgun (WGS) entry which is preliminary data.</text>
</comment>
<protein>
    <submittedName>
        <fullName evidence="1">Uncharacterized protein</fullName>
    </submittedName>
</protein>
<organism evidence="1 2">
    <name type="scientific">Steinernema carpocapsae</name>
    <name type="common">Entomopathogenic nematode</name>
    <dbReference type="NCBI Taxonomy" id="34508"/>
    <lineage>
        <taxon>Eukaryota</taxon>
        <taxon>Metazoa</taxon>
        <taxon>Ecdysozoa</taxon>
        <taxon>Nematoda</taxon>
        <taxon>Chromadorea</taxon>
        <taxon>Rhabditida</taxon>
        <taxon>Tylenchina</taxon>
        <taxon>Panagrolaimomorpha</taxon>
        <taxon>Strongyloidoidea</taxon>
        <taxon>Steinernematidae</taxon>
        <taxon>Steinernema</taxon>
    </lineage>
</organism>
<dbReference type="EMBL" id="AZBU02000003">
    <property type="protein sequence ID" value="TKR89303.1"/>
    <property type="molecule type" value="Genomic_DNA"/>
</dbReference>
<gene>
    <name evidence="1" type="ORF">L596_013429</name>
</gene>